<dbReference type="Pfam" id="PF13683">
    <property type="entry name" value="rve_3"/>
    <property type="match status" value="1"/>
</dbReference>
<evidence type="ECO:0000259" key="1">
    <source>
        <dbReference type="PROSITE" id="PS50994"/>
    </source>
</evidence>
<organism evidence="2">
    <name type="scientific">Caulobacter sp. (strain K31)</name>
    <dbReference type="NCBI Taxonomy" id="366602"/>
    <lineage>
        <taxon>Bacteria</taxon>
        <taxon>Pseudomonadati</taxon>
        <taxon>Pseudomonadota</taxon>
        <taxon>Alphaproteobacteria</taxon>
        <taxon>Caulobacterales</taxon>
        <taxon>Caulobacteraceae</taxon>
        <taxon>Caulobacter</taxon>
    </lineage>
</organism>
<dbReference type="SUPFAM" id="SSF46689">
    <property type="entry name" value="Homeodomain-like"/>
    <property type="match status" value="1"/>
</dbReference>
<proteinExistence type="predicted"/>
<protein>
    <recommendedName>
        <fullName evidence="1">Integrase catalytic domain-containing protein</fullName>
    </recommendedName>
</protein>
<dbReference type="SUPFAM" id="SSF53098">
    <property type="entry name" value="Ribonuclease H-like"/>
    <property type="match status" value="1"/>
</dbReference>
<dbReference type="GO" id="GO:0015074">
    <property type="term" value="P:DNA integration"/>
    <property type="evidence" value="ECO:0007669"/>
    <property type="project" value="InterPro"/>
</dbReference>
<dbReference type="AlphaFoldDB" id="B0T9P5"/>
<dbReference type="PROSITE" id="PS50994">
    <property type="entry name" value="INTEGRASE"/>
    <property type="match status" value="1"/>
</dbReference>
<keyword evidence="2" id="KW-0614">Plasmid</keyword>
<evidence type="ECO:0000313" key="2">
    <source>
        <dbReference type="EMBL" id="ABZ74444.1"/>
    </source>
</evidence>
<dbReference type="InterPro" id="IPR001584">
    <property type="entry name" value="Integrase_cat-core"/>
</dbReference>
<feature type="domain" description="Integrase catalytic" evidence="1">
    <location>
        <begin position="108"/>
        <end position="166"/>
    </location>
</feature>
<gene>
    <name evidence="2" type="ordered locus">Caul_5325</name>
</gene>
<reference evidence="2" key="1">
    <citation type="submission" date="2008-01" db="EMBL/GenBank/DDBJ databases">
        <title>Complete sequence of plasmid2 pCAUL02 of Caulobacter sp. K31.</title>
        <authorList>
            <consortium name="US DOE Joint Genome Institute"/>
            <person name="Copeland A."/>
            <person name="Lucas S."/>
            <person name="Lapidus A."/>
            <person name="Barry K."/>
            <person name="Glavina del Rio T."/>
            <person name="Dalin E."/>
            <person name="Tice H."/>
            <person name="Pitluck S."/>
            <person name="Bruce D."/>
            <person name="Goodwin L."/>
            <person name="Thompson L.S."/>
            <person name="Brettin T."/>
            <person name="Detter J.C."/>
            <person name="Han C."/>
            <person name="Schmutz J."/>
            <person name="Larimer F."/>
            <person name="Land M."/>
            <person name="Hauser L."/>
            <person name="Kyrpides N."/>
            <person name="Kim E."/>
            <person name="Stephens C."/>
            <person name="Richardson P."/>
        </authorList>
    </citation>
    <scope>NUCLEOTIDE SEQUENCE [LARGE SCALE GENOMIC DNA]</scope>
    <source>
        <plasmid evidence="2">K31</plasmid>
        <plasmid evidence="2">pCAUL02</plasmid>
    </source>
</reference>
<name>B0T9P5_CAUSK</name>
<dbReference type="eggNOG" id="COG2801">
    <property type="taxonomic scope" value="Bacteria"/>
</dbReference>
<dbReference type="KEGG" id="cak:Caul_5325"/>
<dbReference type="EMBL" id="CP000929">
    <property type="protein sequence ID" value="ABZ74444.1"/>
    <property type="molecule type" value="Genomic_DNA"/>
</dbReference>
<dbReference type="InterPro" id="IPR012337">
    <property type="entry name" value="RNaseH-like_sf"/>
</dbReference>
<dbReference type="Gene3D" id="3.30.420.10">
    <property type="entry name" value="Ribonuclease H-like superfamily/Ribonuclease H"/>
    <property type="match status" value="1"/>
</dbReference>
<sequence length="197" mass="21975">MSRRCGAIDQDKQNAILEAALDVAGSARPSLAAIASTAPVSRQTAHKQFGGAPGLKRAVLNWCRAALRDPLVAAFALMRLPPGRLLLPDFRQGRVPFDLAQLSCRHHGQVERMNLTIKEATVKRFRYDSHDQLRMHLADFMAAYNFARRLKTLNGLTPYEYIAKKLGFRARAIHPRSDPQDAGTERWNKANELFAAA</sequence>
<dbReference type="GO" id="GO:0003676">
    <property type="term" value="F:nucleic acid binding"/>
    <property type="evidence" value="ECO:0007669"/>
    <property type="project" value="InterPro"/>
</dbReference>
<geneLocation type="plasmid" evidence="2">
    <name>pCAUL02</name>
</geneLocation>
<dbReference type="InterPro" id="IPR036397">
    <property type="entry name" value="RNaseH_sf"/>
</dbReference>
<dbReference type="HOGENOM" id="CLU_1381949_0_0_5"/>
<dbReference type="InterPro" id="IPR009057">
    <property type="entry name" value="Homeodomain-like_sf"/>
</dbReference>
<accession>B0T9P5</accession>